<name>A0A180H206_PUCT1</name>
<dbReference type="PANTHER" id="PTHR35871">
    <property type="entry name" value="EXPRESSED PROTEIN"/>
    <property type="match status" value="1"/>
</dbReference>
<keyword evidence="3" id="KW-1185">Reference proteome</keyword>
<protein>
    <submittedName>
        <fullName evidence="1 2">Uncharacterized protein</fullName>
    </submittedName>
</protein>
<dbReference type="VEuPathDB" id="FungiDB:PTTG_10164"/>
<evidence type="ECO:0000313" key="1">
    <source>
        <dbReference type="EMBL" id="OAV98669.1"/>
    </source>
</evidence>
<reference evidence="2 3" key="3">
    <citation type="journal article" date="2017" name="G3 (Bethesda)">
        <title>Comparative analysis highlights variable genome content of wheat rusts and divergence of the mating loci.</title>
        <authorList>
            <person name="Cuomo C.A."/>
            <person name="Bakkeren G."/>
            <person name="Khalil H.B."/>
            <person name="Panwar V."/>
            <person name="Joly D."/>
            <person name="Linning R."/>
            <person name="Sakthikumar S."/>
            <person name="Song X."/>
            <person name="Adiconis X."/>
            <person name="Fan L."/>
            <person name="Goldberg J.M."/>
            <person name="Levin J.Z."/>
            <person name="Young S."/>
            <person name="Zeng Q."/>
            <person name="Anikster Y."/>
            <person name="Bruce M."/>
            <person name="Wang M."/>
            <person name="Yin C."/>
            <person name="McCallum B."/>
            <person name="Szabo L.J."/>
            <person name="Hulbert S."/>
            <person name="Chen X."/>
            <person name="Fellers J.P."/>
        </authorList>
    </citation>
    <scope>NUCLEOTIDE SEQUENCE</scope>
    <source>
        <strain evidence="2">isolate 1-1 / race 1 (BBBD)</strain>
        <strain evidence="3">Isolate 1-1 / race 1 (BBBD)</strain>
    </source>
</reference>
<dbReference type="AlphaFoldDB" id="A0A180H206"/>
<organism evidence="1">
    <name type="scientific">Puccinia triticina (isolate 1-1 / race 1 (BBBD))</name>
    <name type="common">Brown leaf rust fungus</name>
    <dbReference type="NCBI Taxonomy" id="630390"/>
    <lineage>
        <taxon>Eukaryota</taxon>
        <taxon>Fungi</taxon>
        <taxon>Dikarya</taxon>
        <taxon>Basidiomycota</taxon>
        <taxon>Pucciniomycotina</taxon>
        <taxon>Pucciniomycetes</taxon>
        <taxon>Pucciniales</taxon>
        <taxon>Pucciniaceae</taxon>
        <taxon>Puccinia</taxon>
    </lineage>
</organism>
<proteinExistence type="predicted"/>
<feature type="non-terminal residue" evidence="1">
    <location>
        <position position="1"/>
    </location>
</feature>
<dbReference type="Proteomes" id="UP000005240">
    <property type="component" value="Unassembled WGS sequence"/>
</dbReference>
<evidence type="ECO:0000313" key="3">
    <source>
        <dbReference type="Proteomes" id="UP000005240"/>
    </source>
</evidence>
<accession>A0A180H206</accession>
<gene>
    <name evidence="1" type="ORF">PTTG_10164</name>
</gene>
<dbReference type="EMBL" id="ADAS02000006">
    <property type="protein sequence ID" value="OAV98669.1"/>
    <property type="molecule type" value="Genomic_DNA"/>
</dbReference>
<dbReference type="EnsemblFungi" id="PTTG_10164-t43_1">
    <property type="protein sequence ID" value="PTTG_10164-t43_1-p1"/>
    <property type="gene ID" value="PTTG_10164"/>
</dbReference>
<sequence length="302" mass="34354">IFHEHTVTNVLPKFNLKTISESTSIRWIYKIGFRPQKHTKSLYYDGHKRADVVKSQKKYLDDVSKLRLYSFKYEGNNCEIAVQVDPEILGDNRETVFLYHDESTVHAQERPQLSWLLPGTTELQSKSQGCLIHISDFILELTGRLVLLQQQQHSLQLLFNDAATVIYPGSQGDAWWDMQQLCNQVSKKALPIFNALHPGCQAVFVFDCSAAHKSYGPSVLRVQNMNLGSGGKQAKPKDTWIPCDDPHIPESLRGQRQTMVFPSDYHIPALASQPKGVQQVLTEQGPWQHYSDKRLKACLPNL</sequence>
<reference evidence="2" key="4">
    <citation type="submission" date="2025-05" db="UniProtKB">
        <authorList>
            <consortium name="EnsemblFungi"/>
        </authorList>
    </citation>
    <scope>IDENTIFICATION</scope>
    <source>
        <strain evidence="2">isolate 1-1 / race 1 (BBBD)</strain>
    </source>
</reference>
<reference evidence="1" key="1">
    <citation type="submission" date="2009-11" db="EMBL/GenBank/DDBJ databases">
        <authorList>
            <consortium name="The Broad Institute Genome Sequencing Platform"/>
            <person name="Ward D."/>
            <person name="Feldgarden M."/>
            <person name="Earl A."/>
            <person name="Young S.K."/>
            <person name="Zeng Q."/>
            <person name="Koehrsen M."/>
            <person name="Alvarado L."/>
            <person name="Berlin A."/>
            <person name="Bochicchio J."/>
            <person name="Borenstein D."/>
            <person name="Chapman S.B."/>
            <person name="Chen Z."/>
            <person name="Engels R."/>
            <person name="Freedman E."/>
            <person name="Gellesch M."/>
            <person name="Goldberg J."/>
            <person name="Griggs A."/>
            <person name="Gujja S."/>
            <person name="Heilman E."/>
            <person name="Heiman D."/>
            <person name="Hepburn T."/>
            <person name="Howarth C."/>
            <person name="Jen D."/>
            <person name="Larson L."/>
            <person name="Lewis B."/>
            <person name="Mehta T."/>
            <person name="Park D."/>
            <person name="Pearson M."/>
            <person name="Roberts A."/>
            <person name="Saif S."/>
            <person name="Shea T."/>
            <person name="Shenoy N."/>
            <person name="Sisk P."/>
            <person name="Stolte C."/>
            <person name="Sykes S."/>
            <person name="Thomson T."/>
            <person name="Walk T."/>
            <person name="White J."/>
            <person name="Yandava C."/>
            <person name="Izard J."/>
            <person name="Baranova O.V."/>
            <person name="Blanton J.M."/>
            <person name="Tanner A.C."/>
            <person name="Dewhirst F.E."/>
            <person name="Haas B."/>
            <person name="Nusbaum C."/>
            <person name="Birren B."/>
        </authorList>
    </citation>
    <scope>NUCLEOTIDE SEQUENCE [LARGE SCALE GENOMIC DNA]</scope>
    <source>
        <strain evidence="1">1-1 BBBD Race 1</strain>
    </source>
</reference>
<dbReference type="OrthoDB" id="2449121at2759"/>
<evidence type="ECO:0000313" key="2">
    <source>
        <dbReference type="EnsemblFungi" id="PTTG_10164-t43_1-p1"/>
    </source>
</evidence>
<reference evidence="1" key="2">
    <citation type="submission" date="2016-05" db="EMBL/GenBank/DDBJ databases">
        <title>Comparative analysis highlights variable genome content of wheat rusts and divergence of the mating loci.</title>
        <authorList>
            <person name="Cuomo C.A."/>
            <person name="Bakkeren G."/>
            <person name="Szabo L."/>
            <person name="Khalil H."/>
            <person name="Joly D."/>
            <person name="Goldberg J."/>
            <person name="Young S."/>
            <person name="Zeng Q."/>
            <person name="Fellers J."/>
        </authorList>
    </citation>
    <scope>NUCLEOTIDE SEQUENCE [LARGE SCALE GENOMIC DNA]</scope>
    <source>
        <strain evidence="1">1-1 BBBD Race 1</strain>
    </source>
</reference>
<dbReference type="PANTHER" id="PTHR35871:SF1">
    <property type="entry name" value="CXC1-LIKE CYSTEINE CLUSTER ASSOCIATED WITH KDZ TRANSPOSASES DOMAIN-CONTAINING PROTEIN"/>
    <property type="match status" value="1"/>
</dbReference>